<organism evidence="2 3">
    <name type="scientific">Gossypium lobatum</name>
    <dbReference type="NCBI Taxonomy" id="34289"/>
    <lineage>
        <taxon>Eukaryota</taxon>
        <taxon>Viridiplantae</taxon>
        <taxon>Streptophyta</taxon>
        <taxon>Embryophyta</taxon>
        <taxon>Tracheophyta</taxon>
        <taxon>Spermatophyta</taxon>
        <taxon>Magnoliopsida</taxon>
        <taxon>eudicotyledons</taxon>
        <taxon>Gunneridae</taxon>
        <taxon>Pentapetalae</taxon>
        <taxon>rosids</taxon>
        <taxon>malvids</taxon>
        <taxon>Malvales</taxon>
        <taxon>Malvaceae</taxon>
        <taxon>Malvoideae</taxon>
        <taxon>Gossypium</taxon>
    </lineage>
</organism>
<dbReference type="EMBL" id="JABEZX010000004">
    <property type="protein sequence ID" value="MBA0554378.1"/>
    <property type="molecule type" value="Genomic_DNA"/>
</dbReference>
<dbReference type="AlphaFoldDB" id="A0A7J8LPL9"/>
<reference evidence="2 3" key="1">
    <citation type="journal article" date="2019" name="Genome Biol. Evol.">
        <title>Insights into the evolution of the New World diploid cottons (Gossypium, subgenus Houzingenia) based on genome sequencing.</title>
        <authorList>
            <person name="Grover C.E."/>
            <person name="Arick M.A. 2nd"/>
            <person name="Thrash A."/>
            <person name="Conover J.L."/>
            <person name="Sanders W.S."/>
            <person name="Peterson D.G."/>
            <person name="Frelichowski J.E."/>
            <person name="Scheffler J.A."/>
            <person name="Scheffler B.E."/>
            <person name="Wendel J.F."/>
        </authorList>
    </citation>
    <scope>NUCLEOTIDE SEQUENCE [LARGE SCALE GENOMIC DNA]</scope>
    <source>
        <strain evidence="2">157</strain>
        <tissue evidence="2">Leaf</tissue>
    </source>
</reference>
<gene>
    <name evidence="2" type="ORF">Golob_013485</name>
</gene>
<evidence type="ECO:0000259" key="1">
    <source>
        <dbReference type="Pfam" id="PF13456"/>
    </source>
</evidence>
<sequence length="44" mass="4885">MVTGLSNIFQVEVRAILEGLKIAWACVFHQVEVESDNALLVDIL</sequence>
<name>A0A7J8LPL9_9ROSI</name>
<dbReference type="GO" id="GO:0004523">
    <property type="term" value="F:RNA-DNA hybrid ribonuclease activity"/>
    <property type="evidence" value="ECO:0007669"/>
    <property type="project" value="InterPro"/>
</dbReference>
<dbReference type="Proteomes" id="UP000593572">
    <property type="component" value="Unassembled WGS sequence"/>
</dbReference>
<dbReference type="Pfam" id="PF13456">
    <property type="entry name" value="RVT_3"/>
    <property type="match status" value="1"/>
</dbReference>
<dbReference type="GO" id="GO:0003676">
    <property type="term" value="F:nucleic acid binding"/>
    <property type="evidence" value="ECO:0007669"/>
    <property type="project" value="InterPro"/>
</dbReference>
<evidence type="ECO:0000313" key="2">
    <source>
        <dbReference type="EMBL" id="MBA0554378.1"/>
    </source>
</evidence>
<dbReference type="InterPro" id="IPR002156">
    <property type="entry name" value="RNaseH_domain"/>
</dbReference>
<feature type="domain" description="RNase H type-1" evidence="1">
    <location>
        <begin position="5"/>
        <end position="43"/>
    </location>
</feature>
<protein>
    <recommendedName>
        <fullName evidence="1">RNase H type-1 domain-containing protein</fullName>
    </recommendedName>
</protein>
<evidence type="ECO:0000313" key="3">
    <source>
        <dbReference type="Proteomes" id="UP000593572"/>
    </source>
</evidence>
<keyword evidence="3" id="KW-1185">Reference proteome</keyword>
<accession>A0A7J8LPL9</accession>
<comment type="caution">
    <text evidence="2">The sequence shown here is derived from an EMBL/GenBank/DDBJ whole genome shotgun (WGS) entry which is preliminary data.</text>
</comment>
<proteinExistence type="predicted"/>